<dbReference type="Pfam" id="PF02518">
    <property type="entry name" value="HATPase_c"/>
    <property type="match status" value="1"/>
</dbReference>
<evidence type="ECO:0000256" key="4">
    <source>
        <dbReference type="ARBA" id="ARBA00022679"/>
    </source>
</evidence>
<dbReference type="Pfam" id="PF07730">
    <property type="entry name" value="HisKA_3"/>
    <property type="match status" value="1"/>
</dbReference>
<feature type="transmembrane region" description="Helical" evidence="10">
    <location>
        <begin position="78"/>
        <end position="93"/>
    </location>
</feature>
<feature type="transmembrane region" description="Helical" evidence="10">
    <location>
        <begin position="122"/>
        <end position="141"/>
    </location>
</feature>
<keyword evidence="10" id="KW-0472">Membrane</keyword>
<dbReference type="CDD" id="cd16917">
    <property type="entry name" value="HATPase_UhpB-NarQ-NarX-like"/>
    <property type="match status" value="1"/>
</dbReference>
<dbReference type="InterPro" id="IPR003594">
    <property type="entry name" value="HATPase_dom"/>
</dbReference>
<dbReference type="RefSeq" id="WP_204032538.1">
    <property type="nucleotide sequence ID" value="NZ_BOPC01000007.1"/>
</dbReference>
<name>A0ABQ4J568_9ACTN</name>
<evidence type="ECO:0000256" key="7">
    <source>
        <dbReference type="ARBA" id="ARBA00022840"/>
    </source>
</evidence>
<dbReference type="EMBL" id="BOPC01000007">
    <property type="protein sequence ID" value="GIJ25320.1"/>
    <property type="molecule type" value="Genomic_DNA"/>
</dbReference>
<keyword evidence="4" id="KW-0808">Transferase</keyword>
<keyword evidence="14" id="KW-1185">Reference proteome</keyword>
<dbReference type="EC" id="2.7.13.3" evidence="2"/>
<protein>
    <recommendedName>
        <fullName evidence="2">histidine kinase</fullName>
        <ecNumber evidence="2">2.7.13.3</ecNumber>
    </recommendedName>
</protein>
<evidence type="ECO:0000259" key="11">
    <source>
        <dbReference type="Pfam" id="PF02518"/>
    </source>
</evidence>
<sequence length="441" mass="45088">MESTSVAPSGRALPLTRSVLAWAGAVAYPVVLHVVVLNVPQAGPVGPAAVRPADPVLPILLPLLVTGLLTGLLRRRPLLALALLLVGTFHVVVSLPSAWGHYLLFLVADLIVVHLVVTRPPWVASVGGVMALLGQVAAATYHPGDVMAYGFIVLALGVAGLVGHLLRERRVHAEALRAHAAAEAITAERLRIARELHDMVAHSIGVIAIQAGVGARVIDSQPAQARAALATIEAASRDTLAGLRRTLGALRRGAGEAASLDPTPGLADLDRLVAAAADAGVRVELRQYGESPVPPEVDLAAFRIVQEALTNVVRHAGVDVCRVGVERDADAITVEVVDDGRGGSVGAEGHGLIGMRERVVALGGRFRAGPRPEGGFRVAARLPLPAPTNGDQPADSDQPSGGDQLSGGARSSGGDQLSGGARSSGGAGSTGGDQLGVAVRP</sequence>
<evidence type="ECO:0000259" key="12">
    <source>
        <dbReference type="Pfam" id="PF07730"/>
    </source>
</evidence>
<evidence type="ECO:0000256" key="6">
    <source>
        <dbReference type="ARBA" id="ARBA00022777"/>
    </source>
</evidence>
<evidence type="ECO:0000256" key="5">
    <source>
        <dbReference type="ARBA" id="ARBA00022741"/>
    </source>
</evidence>
<feature type="transmembrane region" description="Helical" evidence="10">
    <location>
        <begin position="56"/>
        <end position="73"/>
    </location>
</feature>
<dbReference type="SUPFAM" id="SSF55874">
    <property type="entry name" value="ATPase domain of HSP90 chaperone/DNA topoisomerase II/histidine kinase"/>
    <property type="match status" value="1"/>
</dbReference>
<accession>A0ABQ4J568</accession>
<dbReference type="InterPro" id="IPR050482">
    <property type="entry name" value="Sensor_HK_TwoCompSys"/>
</dbReference>
<organism evidence="13 14">
    <name type="scientific">Micromonospora qiuiae</name>
    <dbReference type="NCBI Taxonomy" id="502268"/>
    <lineage>
        <taxon>Bacteria</taxon>
        <taxon>Bacillati</taxon>
        <taxon>Actinomycetota</taxon>
        <taxon>Actinomycetes</taxon>
        <taxon>Micromonosporales</taxon>
        <taxon>Micromonosporaceae</taxon>
        <taxon>Micromonospora</taxon>
    </lineage>
</organism>
<dbReference type="InterPro" id="IPR011712">
    <property type="entry name" value="Sig_transdc_His_kin_sub3_dim/P"/>
</dbReference>
<comment type="caution">
    <text evidence="13">The sequence shown here is derived from an EMBL/GenBank/DDBJ whole genome shotgun (WGS) entry which is preliminary data.</text>
</comment>
<feature type="domain" description="Histidine kinase/HSP90-like ATPase" evidence="11">
    <location>
        <begin position="300"/>
        <end position="385"/>
    </location>
</feature>
<keyword evidence="6" id="KW-0418">Kinase</keyword>
<evidence type="ECO:0000256" key="3">
    <source>
        <dbReference type="ARBA" id="ARBA00022553"/>
    </source>
</evidence>
<evidence type="ECO:0000256" key="10">
    <source>
        <dbReference type="SAM" id="Phobius"/>
    </source>
</evidence>
<dbReference type="InterPro" id="IPR036890">
    <property type="entry name" value="HATPase_C_sf"/>
</dbReference>
<feature type="transmembrane region" description="Helical" evidence="10">
    <location>
        <begin position="19"/>
        <end position="36"/>
    </location>
</feature>
<feature type="domain" description="Signal transduction histidine kinase subgroup 3 dimerisation and phosphoacceptor" evidence="12">
    <location>
        <begin position="188"/>
        <end position="253"/>
    </location>
</feature>
<evidence type="ECO:0000313" key="13">
    <source>
        <dbReference type="EMBL" id="GIJ25320.1"/>
    </source>
</evidence>
<evidence type="ECO:0000256" key="8">
    <source>
        <dbReference type="ARBA" id="ARBA00023012"/>
    </source>
</evidence>
<keyword evidence="7" id="KW-0067">ATP-binding</keyword>
<comment type="catalytic activity">
    <reaction evidence="1">
        <text>ATP + protein L-histidine = ADP + protein N-phospho-L-histidine.</text>
        <dbReference type="EC" id="2.7.13.3"/>
    </reaction>
</comment>
<dbReference type="Gene3D" id="3.30.565.10">
    <property type="entry name" value="Histidine kinase-like ATPase, C-terminal domain"/>
    <property type="match status" value="1"/>
</dbReference>
<keyword evidence="10" id="KW-1133">Transmembrane helix</keyword>
<proteinExistence type="predicted"/>
<dbReference type="PANTHER" id="PTHR24421:SF10">
    <property type="entry name" value="NITRATE_NITRITE SENSOR PROTEIN NARQ"/>
    <property type="match status" value="1"/>
</dbReference>
<dbReference type="PANTHER" id="PTHR24421">
    <property type="entry name" value="NITRATE/NITRITE SENSOR PROTEIN NARX-RELATED"/>
    <property type="match status" value="1"/>
</dbReference>
<feature type="compositionally biased region" description="Gly residues" evidence="9">
    <location>
        <begin position="422"/>
        <end position="434"/>
    </location>
</feature>
<keyword evidence="5" id="KW-0547">Nucleotide-binding</keyword>
<keyword evidence="3" id="KW-0597">Phosphoprotein</keyword>
<dbReference type="Gene3D" id="1.20.5.1930">
    <property type="match status" value="1"/>
</dbReference>
<reference evidence="13 14" key="1">
    <citation type="submission" date="2021-01" db="EMBL/GenBank/DDBJ databases">
        <title>Whole genome shotgun sequence of Verrucosispora qiuiae NBRC 106684.</title>
        <authorList>
            <person name="Komaki H."/>
            <person name="Tamura T."/>
        </authorList>
    </citation>
    <scope>NUCLEOTIDE SEQUENCE [LARGE SCALE GENOMIC DNA]</scope>
    <source>
        <strain evidence="13 14">NBRC 106684</strain>
    </source>
</reference>
<dbReference type="Proteomes" id="UP000653076">
    <property type="component" value="Unassembled WGS sequence"/>
</dbReference>
<feature type="region of interest" description="Disordered" evidence="9">
    <location>
        <begin position="372"/>
        <end position="441"/>
    </location>
</feature>
<evidence type="ECO:0000256" key="1">
    <source>
        <dbReference type="ARBA" id="ARBA00000085"/>
    </source>
</evidence>
<evidence type="ECO:0000313" key="14">
    <source>
        <dbReference type="Proteomes" id="UP000653076"/>
    </source>
</evidence>
<keyword evidence="8" id="KW-0902">Two-component regulatory system</keyword>
<keyword evidence="10" id="KW-0812">Transmembrane</keyword>
<evidence type="ECO:0000256" key="2">
    <source>
        <dbReference type="ARBA" id="ARBA00012438"/>
    </source>
</evidence>
<evidence type="ECO:0000256" key="9">
    <source>
        <dbReference type="SAM" id="MobiDB-lite"/>
    </source>
</evidence>
<feature type="transmembrane region" description="Helical" evidence="10">
    <location>
        <begin position="147"/>
        <end position="166"/>
    </location>
</feature>
<gene>
    <name evidence="13" type="ORF">Vqi01_04820</name>
</gene>
<feature type="compositionally biased region" description="Polar residues" evidence="9">
    <location>
        <begin position="389"/>
        <end position="403"/>
    </location>
</feature>